<reference evidence="3 4" key="1">
    <citation type="submission" date="2020-08" db="EMBL/GenBank/DDBJ databases">
        <title>The Agave Microbiome: Exploring the role of microbial communities in plant adaptations to desert environments.</title>
        <authorList>
            <person name="Partida-Martinez L.P."/>
        </authorList>
    </citation>
    <scope>NUCLEOTIDE SEQUENCE [LARGE SCALE GENOMIC DNA]</scope>
    <source>
        <strain evidence="3 4">RAS26</strain>
    </source>
</reference>
<feature type="transmembrane region" description="Helical" evidence="1">
    <location>
        <begin position="120"/>
        <end position="147"/>
    </location>
</feature>
<evidence type="ECO:0000256" key="1">
    <source>
        <dbReference type="SAM" id="Phobius"/>
    </source>
</evidence>
<protein>
    <recommendedName>
        <fullName evidence="2">VTT domain-containing protein</fullName>
    </recommendedName>
</protein>
<feature type="domain" description="VTT" evidence="2">
    <location>
        <begin position="17"/>
        <end position="139"/>
    </location>
</feature>
<reference evidence="3 4" key="2">
    <citation type="submission" date="2020-08" db="EMBL/GenBank/DDBJ databases">
        <authorList>
            <person name="Partida-Martinez L."/>
            <person name="Huntemann M."/>
            <person name="Clum A."/>
            <person name="Wang J."/>
            <person name="Palaniappan K."/>
            <person name="Ritter S."/>
            <person name="Chen I.-M."/>
            <person name="Stamatis D."/>
            <person name="Reddy T."/>
            <person name="O'Malley R."/>
            <person name="Daum C."/>
            <person name="Shapiro N."/>
            <person name="Ivanova N."/>
            <person name="Kyrpides N."/>
            <person name="Woyke T."/>
        </authorList>
    </citation>
    <scope>NUCLEOTIDE SEQUENCE [LARGE SCALE GENOMIC DNA]</scope>
    <source>
        <strain evidence="3 4">RAS26</strain>
    </source>
</reference>
<dbReference type="Pfam" id="PF09335">
    <property type="entry name" value="VTT_dom"/>
    <property type="match status" value="1"/>
</dbReference>
<comment type="caution">
    <text evidence="3">The sequence shown here is derived from an EMBL/GenBank/DDBJ whole genome shotgun (WGS) entry which is preliminary data.</text>
</comment>
<dbReference type="EMBL" id="JACHVX010000001">
    <property type="protein sequence ID" value="MBB2921425.1"/>
    <property type="molecule type" value="Genomic_DNA"/>
</dbReference>
<name>A0A7W4UD18_9CELL</name>
<keyword evidence="1" id="KW-0812">Transmembrane</keyword>
<keyword evidence="1" id="KW-1133">Transmembrane helix</keyword>
<keyword evidence="1" id="KW-0472">Membrane</keyword>
<feature type="transmembrane region" description="Helical" evidence="1">
    <location>
        <begin position="18"/>
        <end position="40"/>
    </location>
</feature>
<feature type="transmembrane region" description="Helical" evidence="1">
    <location>
        <begin position="153"/>
        <end position="171"/>
    </location>
</feature>
<feature type="transmembrane region" description="Helical" evidence="1">
    <location>
        <begin position="95"/>
        <end position="113"/>
    </location>
</feature>
<gene>
    <name evidence="3" type="ORF">FHR80_000319</name>
</gene>
<organism evidence="3 4">
    <name type="scientific">Cellulomonas cellasea</name>
    <dbReference type="NCBI Taxonomy" id="43670"/>
    <lineage>
        <taxon>Bacteria</taxon>
        <taxon>Bacillati</taxon>
        <taxon>Actinomycetota</taxon>
        <taxon>Actinomycetes</taxon>
        <taxon>Micrococcales</taxon>
        <taxon>Cellulomonadaceae</taxon>
        <taxon>Cellulomonas</taxon>
    </lineage>
</organism>
<dbReference type="Proteomes" id="UP000518206">
    <property type="component" value="Unassembled WGS sequence"/>
</dbReference>
<evidence type="ECO:0000259" key="2">
    <source>
        <dbReference type="Pfam" id="PF09335"/>
    </source>
</evidence>
<evidence type="ECO:0000313" key="4">
    <source>
        <dbReference type="Proteomes" id="UP000518206"/>
    </source>
</evidence>
<evidence type="ECO:0000313" key="3">
    <source>
        <dbReference type="EMBL" id="MBB2921425.1"/>
    </source>
</evidence>
<dbReference type="AlphaFoldDB" id="A0A7W4UD18"/>
<proteinExistence type="predicted"/>
<sequence>MLEQTDVAEAYGLGGKPFWLVVVLLVAIVAARSHGTYWLARGVAHGASGLGARRASDRPSRLGAARARLLAWGASPSGRRAGEALRRVGPVAVTLAYLTVGAQTAVFAAAGLARMSYPRFVLASVPGCLAWAFVWATVGLGALWGAVALAARSPWLLAAVAAAALGAVVWFRRSRAGRVPHGSSADPEPVDDLR</sequence>
<accession>A0A7W4UD18</accession>
<dbReference type="InterPro" id="IPR032816">
    <property type="entry name" value="VTT_dom"/>
</dbReference>
<dbReference type="RefSeq" id="WP_183294448.1">
    <property type="nucleotide sequence ID" value="NZ_JACHVX010000001.1"/>
</dbReference>